<dbReference type="NCBIfam" id="TIGR00229">
    <property type="entry name" value="sensory_box"/>
    <property type="match status" value="1"/>
</dbReference>
<dbReference type="PANTHER" id="PTHR47429:SF2">
    <property type="entry name" value="PROTEIN TWIN LOV 1"/>
    <property type="match status" value="1"/>
</dbReference>
<dbReference type="AlphaFoldDB" id="A0A7C9FZR1"/>
<name>A0A7C9FZR1_9BACT</name>
<evidence type="ECO:0000313" key="5">
    <source>
        <dbReference type="EMBL" id="MPR35748.1"/>
    </source>
</evidence>
<dbReference type="InterPro" id="IPR000014">
    <property type="entry name" value="PAS"/>
</dbReference>
<feature type="domain" description="PAS" evidence="4">
    <location>
        <begin position="63"/>
        <end position="100"/>
    </location>
</feature>
<dbReference type="PANTHER" id="PTHR47429">
    <property type="entry name" value="PROTEIN TWIN LOV 1"/>
    <property type="match status" value="1"/>
</dbReference>
<comment type="caution">
    <text evidence="5">The sequence shown here is derived from an EMBL/GenBank/DDBJ whole genome shotgun (WGS) entry which is preliminary data.</text>
</comment>
<dbReference type="Proteomes" id="UP000479293">
    <property type="component" value="Unassembled WGS sequence"/>
</dbReference>
<reference evidence="5 6" key="1">
    <citation type="submission" date="2019-10" db="EMBL/GenBank/DDBJ databases">
        <title>Draft Genome Sequence of Cytophagaceae sp. SJW1-29.</title>
        <authorList>
            <person name="Choi A."/>
        </authorList>
    </citation>
    <scope>NUCLEOTIDE SEQUENCE [LARGE SCALE GENOMIC DNA]</scope>
    <source>
        <strain evidence="5 6">SJW1-29</strain>
    </source>
</reference>
<dbReference type="PROSITE" id="PS50112">
    <property type="entry name" value="PAS"/>
    <property type="match status" value="1"/>
</dbReference>
<dbReference type="EMBL" id="WHLY01000002">
    <property type="protein sequence ID" value="MPR35748.1"/>
    <property type="molecule type" value="Genomic_DNA"/>
</dbReference>
<dbReference type="CDD" id="cd00130">
    <property type="entry name" value="PAS"/>
    <property type="match status" value="1"/>
</dbReference>
<keyword evidence="3" id="KW-0157">Chromophore</keyword>
<evidence type="ECO:0000313" key="6">
    <source>
        <dbReference type="Proteomes" id="UP000479293"/>
    </source>
</evidence>
<evidence type="ECO:0000256" key="1">
    <source>
        <dbReference type="ARBA" id="ARBA00022630"/>
    </source>
</evidence>
<gene>
    <name evidence="5" type="ORF">GBK04_20930</name>
</gene>
<accession>A0A7C9FZR1</accession>
<sequence length="175" mass="19819">MLDLPPTIHCNSFLDLNLSTPLLIGLEFSRKPTISPSVDWRYLTDLKIASQWDFDLRPALPYLKGTMSAIVVTDPAQKITWVSKGFTRMTGYEPHETYGKRPGFLQGEKTLPQTRQQIRQHLAAGQPFAGTIVNYRKSGEAYACAIQLFPVYNQARDLVNYIALEEEEPMDLLSI</sequence>
<evidence type="ECO:0000256" key="3">
    <source>
        <dbReference type="ARBA" id="ARBA00022991"/>
    </source>
</evidence>
<keyword evidence="1" id="KW-0285">Flavoprotein</keyword>
<dbReference type="SUPFAM" id="SSF55785">
    <property type="entry name" value="PYP-like sensor domain (PAS domain)"/>
    <property type="match status" value="1"/>
</dbReference>
<proteinExistence type="predicted"/>
<dbReference type="InterPro" id="IPR035965">
    <property type="entry name" value="PAS-like_dom_sf"/>
</dbReference>
<dbReference type="Gene3D" id="3.30.450.20">
    <property type="entry name" value="PAS domain"/>
    <property type="match status" value="1"/>
</dbReference>
<evidence type="ECO:0000259" key="4">
    <source>
        <dbReference type="PROSITE" id="PS50112"/>
    </source>
</evidence>
<dbReference type="RefSeq" id="WP_152763069.1">
    <property type="nucleotide sequence ID" value="NZ_WHLY01000002.1"/>
</dbReference>
<evidence type="ECO:0000256" key="2">
    <source>
        <dbReference type="ARBA" id="ARBA00022643"/>
    </source>
</evidence>
<dbReference type="Pfam" id="PF13426">
    <property type="entry name" value="PAS_9"/>
    <property type="match status" value="1"/>
</dbReference>
<organism evidence="5 6">
    <name type="scientific">Salmonirosea aquatica</name>
    <dbReference type="NCBI Taxonomy" id="2654236"/>
    <lineage>
        <taxon>Bacteria</taxon>
        <taxon>Pseudomonadati</taxon>
        <taxon>Bacteroidota</taxon>
        <taxon>Cytophagia</taxon>
        <taxon>Cytophagales</taxon>
        <taxon>Spirosomataceae</taxon>
        <taxon>Salmonirosea</taxon>
    </lineage>
</organism>
<keyword evidence="6" id="KW-1185">Reference proteome</keyword>
<protein>
    <submittedName>
        <fullName evidence="5">PAS domain-containing protein</fullName>
    </submittedName>
</protein>
<keyword evidence="2" id="KW-0288">FMN</keyword>